<dbReference type="InterPro" id="IPR011051">
    <property type="entry name" value="RmlC_Cupin_sf"/>
</dbReference>
<sequence length="122" mass="13462">MSSVTGRTPVYVVDHRDLQFSQRGGPPGNAGIVRALPDQISPNLGVGFGKWEGAEVSWTVLYDEVIFVFEGLLKLKANGECYEVGPGQMLWIPEATVLEYSGHATFGYVVYPGDWKKRLPVF</sequence>
<evidence type="ECO:0000313" key="1">
    <source>
        <dbReference type="EMBL" id="WCH97997.1"/>
    </source>
</evidence>
<gene>
    <name evidence="1" type="ORF">PMC74_14505</name>
</gene>
<accession>A0ABY7R2M2</accession>
<dbReference type="InterPro" id="IPR010424">
    <property type="entry name" value="EutQ"/>
</dbReference>
<dbReference type="SUPFAM" id="SSF51182">
    <property type="entry name" value="RmlC-like cupins"/>
    <property type="match status" value="1"/>
</dbReference>
<reference evidence="1 2" key="1">
    <citation type="journal article" date="2020" name="Front. Microbiol.">
        <title>Toward Biorecycling: Isolation of a Soil Bacterium That Grows on a Polyurethane Oligomer and Monomer.</title>
        <authorList>
            <person name="Espinosa M.J.C."/>
            <person name="Blanco A.C."/>
            <person name="Schmidgall T."/>
            <person name="Atanasoff-Kardjalieff A.K."/>
            <person name="Kappelmeyer U."/>
            <person name="Tischler D."/>
            <person name="Pieper D.H."/>
            <person name="Heipieper H.J."/>
            <person name="Eberlein C."/>
        </authorList>
    </citation>
    <scope>NUCLEOTIDE SEQUENCE [LARGE SCALE GENOMIC DNA]</scope>
    <source>
        <strain evidence="1 2">TDA1</strain>
    </source>
</reference>
<protein>
    <submittedName>
        <fullName evidence="1">Ethanolamine utilization protein EutQ</fullName>
    </submittedName>
</protein>
<dbReference type="Gene3D" id="2.60.120.10">
    <property type="entry name" value="Jelly Rolls"/>
    <property type="match status" value="1"/>
</dbReference>
<dbReference type="InterPro" id="IPR014710">
    <property type="entry name" value="RmlC-like_jellyroll"/>
</dbReference>
<evidence type="ECO:0000313" key="2">
    <source>
        <dbReference type="Proteomes" id="UP001214301"/>
    </source>
</evidence>
<organism evidence="1 2">
    <name type="scientific">Pseudomonas capeferrum</name>
    <dbReference type="NCBI Taxonomy" id="1495066"/>
    <lineage>
        <taxon>Bacteria</taxon>
        <taxon>Pseudomonadati</taxon>
        <taxon>Pseudomonadota</taxon>
        <taxon>Gammaproteobacteria</taxon>
        <taxon>Pseudomonadales</taxon>
        <taxon>Pseudomonadaceae</taxon>
        <taxon>Pseudomonas</taxon>
    </lineage>
</organism>
<dbReference type="Proteomes" id="UP001214301">
    <property type="component" value="Chromosome"/>
</dbReference>
<dbReference type="RefSeq" id="WP_084213321.1">
    <property type="nucleotide sequence ID" value="NZ_CP116669.1"/>
</dbReference>
<dbReference type="EMBL" id="CP116669">
    <property type="protein sequence ID" value="WCH97997.1"/>
    <property type="molecule type" value="Genomic_DNA"/>
</dbReference>
<name>A0ABY7R2M2_9PSED</name>
<dbReference type="Pfam" id="PF06249">
    <property type="entry name" value="EutQ"/>
    <property type="match status" value="1"/>
</dbReference>
<keyword evidence="2" id="KW-1185">Reference proteome</keyword>
<proteinExistence type="predicted"/>